<evidence type="ECO:0000256" key="1">
    <source>
        <dbReference type="SAM" id="SignalP"/>
    </source>
</evidence>
<feature type="signal peptide" evidence="1">
    <location>
        <begin position="1"/>
        <end position="24"/>
    </location>
</feature>
<dbReference type="Proteomes" id="UP000006281">
    <property type="component" value="Chromosome"/>
</dbReference>
<accession>K0KG26</accession>
<dbReference type="InterPro" id="IPR043504">
    <property type="entry name" value="Peptidase_S1_PA_chymotrypsin"/>
</dbReference>
<sequence length="375" mass="39615">MRGTLRLFAAALLVVPVFAGTATAAEHFEQTQKVGQDEVVSTVLGGPSTSTTVVRPGSWYLKAHFTGLRLVGGDVLTVANPAGTESYRYTSDVLASGTASKDATGFWAMSVTGDQAVVSIKGRDGGRAHPASRVKLDKITRGYTEAELAASVGPQSICGANDYKDAVCYQTSNPTEFGRTKAVAKLLRNGGSLCTAWRVGPNNKMLTNNHCFTSGTGIEVWFNYQCATCGSTTSATVTKVLVQSVLKTSTALDYTLFSVTNFADISSFGYLELDARVPAVGEEMYVIGHPAGKLKKLSLRDDQNAGGYCKVSAVRVNGDSAQSDIAYRCDTEGGSSGSPVLSRQTHKVVGLHHWGGCPNQGVRIDLIAAQINPVL</sequence>
<dbReference type="STRING" id="1179773.BN6_82560"/>
<protein>
    <submittedName>
        <fullName evidence="2">Bacterial pre-peptidase C-terminal domain protein</fullName>
    </submittedName>
</protein>
<evidence type="ECO:0000313" key="3">
    <source>
        <dbReference type="Proteomes" id="UP000006281"/>
    </source>
</evidence>
<dbReference type="BioCyc" id="SESP1179773:BN6_RS40000-MONOMER"/>
<dbReference type="EMBL" id="HE804045">
    <property type="protein sequence ID" value="CCH35473.1"/>
    <property type="molecule type" value="Genomic_DNA"/>
</dbReference>
<name>K0KG26_SACES</name>
<organism evidence="2 3">
    <name type="scientific">Saccharothrix espanaensis (strain ATCC 51144 / DSM 44229 / JCM 9112 / NBRC 15066 / NRRL 15764)</name>
    <dbReference type="NCBI Taxonomy" id="1179773"/>
    <lineage>
        <taxon>Bacteria</taxon>
        <taxon>Bacillati</taxon>
        <taxon>Actinomycetota</taxon>
        <taxon>Actinomycetes</taxon>
        <taxon>Pseudonocardiales</taxon>
        <taxon>Pseudonocardiaceae</taxon>
        <taxon>Saccharothrix</taxon>
    </lineage>
</organism>
<dbReference type="HOGENOM" id="CLU_036779_2_0_11"/>
<dbReference type="Gene3D" id="2.40.10.10">
    <property type="entry name" value="Trypsin-like serine proteases"/>
    <property type="match status" value="2"/>
</dbReference>
<keyword evidence="1" id="KW-0732">Signal</keyword>
<reference evidence="2 3" key="1">
    <citation type="journal article" date="2012" name="BMC Genomics">
        <title>Complete genome sequence of Saccharothrix espanaensis DSM 44229T and comparison to the other completely sequenced Pseudonocardiaceae.</title>
        <authorList>
            <person name="Strobel T."/>
            <person name="Al-Dilaimi A."/>
            <person name="Blom J."/>
            <person name="Gessner A."/>
            <person name="Kalinowski J."/>
            <person name="Luzhetska M."/>
            <person name="Puhler A."/>
            <person name="Szczepanowski R."/>
            <person name="Bechthold A."/>
            <person name="Ruckert C."/>
        </authorList>
    </citation>
    <scope>NUCLEOTIDE SEQUENCE [LARGE SCALE GENOMIC DNA]</scope>
    <source>
        <strain evidence="3">ATCC 51144 / DSM 44229 / JCM 9112 / NBRC 15066 / NRRL 15764</strain>
    </source>
</reference>
<dbReference type="AlphaFoldDB" id="K0KG26"/>
<dbReference type="PANTHER" id="PTHR36234:SF5">
    <property type="entry name" value="LYSYL ENDOPEPTIDASE"/>
    <property type="match status" value="1"/>
</dbReference>
<dbReference type="Pfam" id="PF13365">
    <property type="entry name" value="Trypsin_2"/>
    <property type="match status" value="1"/>
</dbReference>
<dbReference type="OrthoDB" id="5928962at2"/>
<dbReference type="KEGG" id="sesp:BN6_82560"/>
<dbReference type="PANTHER" id="PTHR36234">
    <property type="entry name" value="LYSYL ENDOPEPTIDASE"/>
    <property type="match status" value="1"/>
</dbReference>
<dbReference type="RefSeq" id="WP_015105580.1">
    <property type="nucleotide sequence ID" value="NC_019673.1"/>
</dbReference>
<proteinExistence type="predicted"/>
<dbReference type="SUPFAM" id="SSF50494">
    <property type="entry name" value="Trypsin-like serine proteases"/>
    <property type="match status" value="1"/>
</dbReference>
<keyword evidence="3" id="KW-1185">Reference proteome</keyword>
<dbReference type="PATRIC" id="fig|1179773.3.peg.8334"/>
<feature type="chain" id="PRO_5003836089" evidence="1">
    <location>
        <begin position="25"/>
        <end position="375"/>
    </location>
</feature>
<gene>
    <name evidence="2" type="ordered locus">BN6_82560</name>
</gene>
<dbReference type="eggNOG" id="COG3591">
    <property type="taxonomic scope" value="Bacteria"/>
</dbReference>
<dbReference type="InterPro" id="IPR009003">
    <property type="entry name" value="Peptidase_S1_PA"/>
</dbReference>
<evidence type="ECO:0000313" key="2">
    <source>
        <dbReference type="EMBL" id="CCH35473.1"/>
    </source>
</evidence>